<dbReference type="AlphaFoldDB" id="K9YQV7"/>
<evidence type="ECO:0000256" key="3">
    <source>
        <dbReference type="ARBA" id="ARBA00013025"/>
    </source>
</evidence>
<evidence type="ECO:0000256" key="4">
    <source>
        <dbReference type="ARBA" id="ARBA00022598"/>
    </source>
</evidence>
<dbReference type="Gene3D" id="3.40.1190.10">
    <property type="entry name" value="Mur-like, catalytic domain"/>
    <property type="match status" value="1"/>
</dbReference>
<keyword evidence="8" id="KW-0460">Magnesium</keyword>
<evidence type="ECO:0000256" key="5">
    <source>
        <dbReference type="ARBA" id="ARBA00022723"/>
    </source>
</evidence>
<dbReference type="RefSeq" id="WP_015227865.1">
    <property type="nucleotide sequence ID" value="NC_019780.1"/>
</dbReference>
<keyword evidence="4 11" id="KW-0436">Ligase</keyword>
<dbReference type="PATRIC" id="fig|13035.3.peg.31"/>
<evidence type="ECO:0000256" key="9">
    <source>
        <dbReference type="ARBA" id="ARBA00030592"/>
    </source>
</evidence>
<evidence type="ECO:0000313" key="13">
    <source>
        <dbReference type="EMBL" id="AFZ48852.1"/>
    </source>
</evidence>
<protein>
    <recommendedName>
        <fullName evidence="3">tetrahydrofolate synthase</fullName>
        <ecNumber evidence="3">6.3.2.17</ecNumber>
    </recommendedName>
    <alternativeName>
        <fullName evidence="9">Tetrahydrofolylpolyglutamate synthase</fullName>
    </alternativeName>
</protein>
<dbReference type="EMBL" id="CP003944">
    <property type="protein sequence ID" value="AFZ48852.1"/>
    <property type="molecule type" value="Genomic_DNA"/>
</dbReference>
<gene>
    <name evidence="13" type="ORF">Dacsa_0029</name>
</gene>
<dbReference type="KEGG" id="dsl:Dacsa_0029"/>
<evidence type="ECO:0000259" key="12">
    <source>
        <dbReference type="Pfam" id="PF02875"/>
    </source>
</evidence>
<dbReference type="Gene3D" id="3.90.190.20">
    <property type="entry name" value="Mur ligase, C-terminal domain"/>
    <property type="match status" value="1"/>
</dbReference>
<evidence type="ECO:0000256" key="8">
    <source>
        <dbReference type="ARBA" id="ARBA00022842"/>
    </source>
</evidence>
<evidence type="ECO:0000313" key="14">
    <source>
        <dbReference type="Proteomes" id="UP000010482"/>
    </source>
</evidence>
<keyword evidence="14" id="KW-1185">Reference proteome</keyword>
<dbReference type="GO" id="GO:0004326">
    <property type="term" value="F:tetrahydrofolylpolyglutamate synthase activity"/>
    <property type="evidence" value="ECO:0007669"/>
    <property type="project" value="UniProtKB-EC"/>
</dbReference>
<dbReference type="SUPFAM" id="SSF53244">
    <property type="entry name" value="MurD-like peptide ligases, peptide-binding domain"/>
    <property type="match status" value="1"/>
</dbReference>
<dbReference type="InterPro" id="IPR004101">
    <property type="entry name" value="Mur_ligase_C"/>
</dbReference>
<dbReference type="SUPFAM" id="SSF53623">
    <property type="entry name" value="MurD-like peptide ligases, catalytic domain"/>
    <property type="match status" value="1"/>
</dbReference>
<dbReference type="InterPro" id="IPR001645">
    <property type="entry name" value="Folylpolyglutamate_synth"/>
</dbReference>
<dbReference type="PANTHER" id="PTHR11136:SF0">
    <property type="entry name" value="DIHYDROFOLATE SYNTHETASE-RELATED"/>
    <property type="match status" value="1"/>
</dbReference>
<reference evidence="13" key="1">
    <citation type="submission" date="2012-04" db="EMBL/GenBank/DDBJ databases">
        <title>Finished genome of Dactylococcopsis salina PCC 8305.</title>
        <authorList>
            <consortium name="US DOE Joint Genome Institute"/>
            <person name="Gugger M."/>
            <person name="Coursin T."/>
            <person name="Rippka R."/>
            <person name="Tandeau De Marsac N."/>
            <person name="Huntemann M."/>
            <person name="Wei C.-L."/>
            <person name="Han J."/>
            <person name="Detter J.C."/>
            <person name="Han C."/>
            <person name="Tapia R."/>
            <person name="Daligault H."/>
            <person name="Chen A."/>
            <person name="Krypides N."/>
            <person name="Mavromatis K."/>
            <person name="Markowitz V."/>
            <person name="Szeto E."/>
            <person name="Ivanova N."/>
            <person name="Ovchinnikova G."/>
            <person name="Pagani I."/>
            <person name="Pati A."/>
            <person name="Goodwin L."/>
            <person name="Peters L."/>
            <person name="Pitluck S."/>
            <person name="Woyke T."/>
            <person name="Kerfeld C."/>
        </authorList>
    </citation>
    <scope>NUCLEOTIDE SEQUENCE [LARGE SCALE GENOMIC DNA]</scope>
    <source>
        <strain evidence="13">PCC 8305</strain>
    </source>
</reference>
<comment type="similarity">
    <text evidence="2 11">Belongs to the folylpolyglutamate synthase family.</text>
</comment>
<dbReference type="InterPro" id="IPR036615">
    <property type="entry name" value="Mur_ligase_C_dom_sf"/>
</dbReference>
<evidence type="ECO:0000256" key="11">
    <source>
        <dbReference type="PIRNR" id="PIRNR001563"/>
    </source>
</evidence>
<feature type="domain" description="Mur ligase C-terminal" evidence="12">
    <location>
        <begin position="284"/>
        <end position="399"/>
    </location>
</feature>
<dbReference type="GO" id="GO:0008841">
    <property type="term" value="F:dihydrofolate synthase activity"/>
    <property type="evidence" value="ECO:0007669"/>
    <property type="project" value="TreeGrafter"/>
</dbReference>
<dbReference type="Proteomes" id="UP000010482">
    <property type="component" value="Chromosome"/>
</dbReference>
<comment type="cofactor">
    <cofactor evidence="1">
        <name>Mg(2+)</name>
        <dbReference type="ChEBI" id="CHEBI:18420"/>
    </cofactor>
</comment>
<name>K9YQV7_DACS8</name>
<dbReference type="STRING" id="13035.Dacsa_0029"/>
<dbReference type="FunFam" id="3.40.1190.10:FF:000011">
    <property type="entry name" value="Folylpolyglutamate synthase/dihydrofolate synthase"/>
    <property type="match status" value="1"/>
</dbReference>
<keyword evidence="5" id="KW-0479">Metal-binding</keyword>
<dbReference type="EC" id="6.3.2.17" evidence="3"/>
<dbReference type="InterPro" id="IPR018109">
    <property type="entry name" value="Folylpolyglutamate_synth_CS"/>
</dbReference>
<dbReference type="GO" id="GO:0046872">
    <property type="term" value="F:metal ion binding"/>
    <property type="evidence" value="ECO:0007669"/>
    <property type="project" value="UniProtKB-KW"/>
</dbReference>
<sequence length="417" mass="45658">MKITSYLQSFQRFGVNLGLTRIKKLLAALGNPEKKVPLIHVAGTNGKGSASAYLSSVLTTAGYQVGRYTSPHLIDWTERLCLNEQPITETDFLAVLETVKNAINRNFSEEKIPTLFEVVTAAAWLYFAEKKVNVAVMEVGLGGRLDATNVKEEIIASVITPISLEHWQVLGDTLTKIATEKAGILKLNCPAFIAPQHPEAAAVIQQKATILNCATTWVEPATRLTEKENWAVSDGLSYPLPLLGDVQLTNSAVAVATLQSLQKNGWHLPDAIIQQGMAKTRWLGRLQWVQWRGLSLLLDGAHNPAAAAALRQYVDTLPQPVTWIMGILSTKEQDKILNTLLRPGDTLYTVPVPDHRTTPPQELCEMQTQVEACFPCESLEAALERVVSGEVSHPTTILCGSLYLVGYFLGNRNLSVG</sequence>
<dbReference type="PROSITE" id="PS01011">
    <property type="entry name" value="FOLYLPOLYGLU_SYNT_1"/>
    <property type="match status" value="1"/>
</dbReference>
<evidence type="ECO:0000256" key="2">
    <source>
        <dbReference type="ARBA" id="ARBA00008276"/>
    </source>
</evidence>
<organism evidence="13 14">
    <name type="scientific">Dactylococcopsis salina (strain PCC 8305)</name>
    <name type="common">Myxobactron salinum</name>
    <dbReference type="NCBI Taxonomy" id="13035"/>
    <lineage>
        <taxon>Bacteria</taxon>
        <taxon>Bacillati</taxon>
        <taxon>Cyanobacteriota</taxon>
        <taxon>Cyanophyceae</taxon>
        <taxon>Nodosilineales</taxon>
        <taxon>Cymatolegaceae</taxon>
        <taxon>Dactylococcopsis</taxon>
    </lineage>
</organism>
<dbReference type="HOGENOM" id="CLU_015869_1_1_3"/>
<dbReference type="PIRSF" id="PIRSF001563">
    <property type="entry name" value="Folylpolyglu_synth"/>
    <property type="match status" value="1"/>
</dbReference>
<dbReference type="PANTHER" id="PTHR11136">
    <property type="entry name" value="FOLYLPOLYGLUTAMATE SYNTHASE-RELATED"/>
    <property type="match status" value="1"/>
</dbReference>
<comment type="catalytic activity">
    <reaction evidence="10">
        <text>(6S)-5,6,7,8-tetrahydrofolyl-(gamma-L-Glu)(n) + L-glutamate + ATP = (6S)-5,6,7,8-tetrahydrofolyl-(gamma-L-Glu)(n+1) + ADP + phosphate + H(+)</text>
        <dbReference type="Rhea" id="RHEA:10580"/>
        <dbReference type="Rhea" id="RHEA-COMP:14738"/>
        <dbReference type="Rhea" id="RHEA-COMP:14740"/>
        <dbReference type="ChEBI" id="CHEBI:15378"/>
        <dbReference type="ChEBI" id="CHEBI:29985"/>
        <dbReference type="ChEBI" id="CHEBI:30616"/>
        <dbReference type="ChEBI" id="CHEBI:43474"/>
        <dbReference type="ChEBI" id="CHEBI:141005"/>
        <dbReference type="ChEBI" id="CHEBI:456216"/>
        <dbReference type="EC" id="6.3.2.17"/>
    </reaction>
</comment>
<dbReference type="OrthoDB" id="9809356at2"/>
<dbReference type="GO" id="GO:0005524">
    <property type="term" value="F:ATP binding"/>
    <property type="evidence" value="ECO:0007669"/>
    <property type="project" value="UniProtKB-KW"/>
</dbReference>
<accession>K9YQV7</accession>
<keyword evidence="7 11" id="KW-0067">ATP-binding</keyword>
<dbReference type="InterPro" id="IPR036565">
    <property type="entry name" value="Mur-like_cat_sf"/>
</dbReference>
<evidence type="ECO:0000256" key="6">
    <source>
        <dbReference type="ARBA" id="ARBA00022741"/>
    </source>
</evidence>
<dbReference type="NCBIfam" id="TIGR01499">
    <property type="entry name" value="folC"/>
    <property type="match status" value="1"/>
</dbReference>
<dbReference type="Pfam" id="PF02875">
    <property type="entry name" value="Mur_ligase_C"/>
    <property type="match status" value="1"/>
</dbReference>
<evidence type="ECO:0000256" key="1">
    <source>
        <dbReference type="ARBA" id="ARBA00001946"/>
    </source>
</evidence>
<dbReference type="GO" id="GO:0005737">
    <property type="term" value="C:cytoplasm"/>
    <property type="evidence" value="ECO:0007669"/>
    <property type="project" value="TreeGrafter"/>
</dbReference>
<evidence type="ECO:0000256" key="7">
    <source>
        <dbReference type="ARBA" id="ARBA00022840"/>
    </source>
</evidence>
<keyword evidence="6 11" id="KW-0547">Nucleotide-binding</keyword>
<evidence type="ECO:0000256" key="10">
    <source>
        <dbReference type="ARBA" id="ARBA00047493"/>
    </source>
</evidence>
<proteinExistence type="inferred from homology"/>
<dbReference type="eggNOG" id="COG0285">
    <property type="taxonomic scope" value="Bacteria"/>
</dbReference>